<dbReference type="Proteomes" id="UP000015216">
    <property type="component" value="Chromosome"/>
</dbReference>
<protein>
    <submittedName>
        <fullName evidence="5">ABC transporter substrate-binding protein, LivK-like protein</fullName>
    </submittedName>
</protein>
<evidence type="ECO:0000313" key="6">
    <source>
        <dbReference type="Proteomes" id="UP000015216"/>
    </source>
</evidence>
<dbReference type="GeneID" id="301553002"/>
<feature type="transmembrane region" description="Helical" evidence="3">
    <location>
        <begin position="12"/>
        <end position="31"/>
    </location>
</feature>
<name>S5RPP4_9PROT</name>
<dbReference type="OrthoDB" id="9783240at2"/>
<dbReference type="InterPro" id="IPR051010">
    <property type="entry name" value="BCAA_transport"/>
</dbReference>
<dbReference type="PANTHER" id="PTHR30483:SF37">
    <property type="entry name" value="ABC TRANSPORTER SUBSTRATE-BINDING PROTEIN"/>
    <property type="match status" value="1"/>
</dbReference>
<proteinExistence type="inferred from homology"/>
<keyword evidence="6" id="KW-1185">Reference proteome</keyword>
<dbReference type="eggNOG" id="COG0683">
    <property type="taxonomic scope" value="Bacteria"/>
</dbReference>
<keyword evidence="3" id="KW-1133">Transmembrane helix</keyword>
<dbReference type="EMBL" id="CP003468">
    <property type="protein sequence ID" value="AGS06828.1"/>
    <property type="molecule type" value="Genomic_DNA"/>
</dbReference>
<dbReference type="CDD" id="cd06338">
    <property type="entry name" value="PBP1_ABC_ligand_binding-like"/>
    <property type="match status" value="1"/>
</dbReference>
<dbReference type="PANTHER" id="PTHR30483">
    <property type="entry name" value="LEUCINE-SPECIFIC-BINDING PROTEIN"/>
    <property type="match status" value="1"/>
</dbReference>
<evidence type="ECO:0000256" key="2">
    <source>
        <dbReference type="ARBA" id="ARBA00022729"/>
    </source>
</evidence>
<keyword evidence="2" id="KW-0732">Signal</keyword>
<dbReference type="KEGG" id="ssdc:SSDC_00675"/>
<keyword evidence="3" id="KW-0472">Membrane</keyword>
<evidence type="ECO:0000259" key="4">
    <source>
        <dbReference type="Pfam" id="PF13458"/>
    </source>
</evidence>
<dbReference type="InterPro" id="IPR028081">
    <property type="entry name" value="Leu-bd"/>
</dbReference>
<dbReference type="InterPro" id="IPR028082">
    <property type="entry name" value="Peripla_BP_I"/>
</dbReference>
<gene>
    <name evidence="5" type="primary">dipK</name>
    <name evidence="5" type="ORF">SSDC_00675</name>
</gene>
<sequence length="393" mass="45833">MKLMRYNHIPKINIISYILFFLSFFTVFFSGKIVSKEIKIGTSIPLTGQFSNIGKYYHDAYKFTIDKINESGGVKVNNSFKKLSLKLYDNQSNIGINKCQYIKLITEDNINFLLGPFLNNFILNNSFISEKYKTIIMQSCGISNQILSNNFKYVFGLFIPAKNYFQDTIEILKKMKIKNEKIVFLYVNDAFHSAIANGVSLIFKKFNLNKIINKNYSLNTIDFTSLIAQIKNINAKIIFFSGYETNIINFIRQIKIFKIKPMFFSLTSDLLNKNIRNLLKNENNYTYGITPWLPNFNFKDRWFSNAKNFSNEYKKKFGYYPDYHSIFAVIDIESLVYAIEKSNDLNPLKVKKQLKKLNFNSIYGKITFNKNNKMIISQNVIKIQNNKLVPANS</sequence>
<keyword evidence="3" id="KW-0812">Transmembrane</keyword>
<accession>S5RPP4</accession>
<dbReference type="HOGENOM" id="CLU_027128_4_1_4"/>
<evidence type="ECO:0000256" key="3">
    <source>
        <dbReference type="SAM" id="Phobius"/>
    </source>
</evidence>
<dbReference type="RefSeq" id="WP_020915403.1">
    <property type="nucleotide sequence ID" value="NC_021885.1"/>
</dbReference>
<organism evidence="5 6">
    <name type="scientific">Candidatus Profftella armatura</name>
    <dbReference type="NCBI Taxonomy" id="669502"/>
    <lineage>
        <taxon>Bacteria</taxon>
        <taxon>Pseudomonadati</taxon>
        <taxon>Pseudomonadota</taxon>
        <taxon>Betaproteobacteria</taxon>
        <taxon>Candidatus Profftella</taxon>
    </lineage>
</organism>
<comment type="similarity">
    <text evidence="1">Belongs to the leucine-binding protein family.</text>
</comment>
<dbReference type="Pfam" id="PF13458">
    <property type="entry name" value="Peripla_BP_6"/>
    <property type="match status" value="1"/>
</dbReference>
<evidence type="ECO:0000313" key="5">
    <source>
        <dbReference type="EMBL" id="AGS06828.1"/>
    </source>
</evidence>
<evidence type="ECO:0000256" key="1">
    <source>
        <dbReference type="ARBA" id="ARBA00010062"/>
    </source>
</evidence>
<dbReference type="PATRIC" id="fig|669502.6.peg.132"/>
<dbReference type="STRING" id="669502.SSDC_00675"/>
<reference evidence="5 6" key="1">
    <citation type="journal article" date="2013" name="Curr. Biol.">
        <title>Defensive bacteriome symbiont with a drastically reduced genome.</title>
        <authorList>
            <person name="Nakabachi A."/>
            <person name="Ueoka R."/>
            <person name="Oshima K."/>
            <person name="Teta R."/>
            <person name="Mangoni A."/>
            <person name="Gurgui M."/>
            <person name="Oldham N.J."/>
            <person name="van Echten-Deckert G."/>
            <person name="Okamura K."/>
            <person name="Yamamoto K."/>
            <person name="Inoue H."/>
            <person name="Ohkuma M."/>
            <person name="Hongoh Y."/>
            <person name="Miyagishima S.Y."/>
            <person name="Hattori M."/>
            <person name="Piel J."/>
            <person name="Fukatsu T."/>
        </authorList>
    </citation>
    <scope>NUCLEOTIDE SEQUENCE [LARGE SCALE GENOMIC DNA]</scope>
    <source>
        <strain evidence="5 6">DC</strain>
    </source>
</reference>
<feature type="domain" description="Leucine-binding protein" evidence="4">
    <location>
        <begin position="37"/>
        <end position="375"/>
    </location>
</feature>
<dbReference type="AlphaFoldDB" id="S5RPP4"/>
<dbReference type="Gene3D" id="3.40.50.2300">
    <property type="match status" value="2"/>
</dbReference>
<dbReference type="SUPFAM" id="SSF53822">
    <property type="entry name" value="Periplasmic binding protein-like I"/>
    <property type="match status" value="1"/>
</dbReference>